<dbReference type="CDD" id="cd00009">
    <property type="entry name" value="AAA"/>
    <property type="match status" value="1"/>
</dbReference>
<dbReference type="FunFam" id="3.40.50.300:FF:000006">
    <property type="entry name" value="DNA-binding transcriptional regulator NtrC"/>
    <property type="match status" value="1"/>
</dbReference>
<dbReference type="Gene3D" id="3.40.50.300">
    <property type="entry name" value="P-loop containing nucleotide triphosphate hydrolases"/>
    <property type="match status" value="1"/>
</dbReference>
<dbReference type="SMART" id="SM00091">
    <property type="entry name" value="PAS"/>
    <property type="match status" value="1"/>
</dbReference>
<dbReference type="InterPro" id="IPR025662">
    <property type="entry name" value="Sigma_54_int_dom_ATP-bd_1"/>
</dbReference>
<feature type="domain" description="PAS" evidence="4">
    <location>
        <begin position="210"/>
        <end position="265"/>
    </location>
</feature>
<dbReference type="InterPro" id="IPR025943">
    <property type="entry name" value="Sigma_54_int_dom_ATP-bd_2"/>
</dbReference>
<dbReference type="Pfam" id="PF25601">
    <property type="entry name" value="AAA_lid_14"/>
    <property type="match status" value="1"/>
</dbReference>
<gene>
    <name evidence="5" type="ORF">EDM56_24180</name>
</gene>
<feature type="domain" description="Sigma-54 factor interaction" evidence="3">
    <location>
        <begin position="336"/>
        <end position="562"/>
    </location>
</feature>
<dbReference type="InterPro" id="IPR027417">
    <property type="entry name" value="P-loop_NTPase"/>
</dbReference>
<dbReference type="SUPFAM" id="SSF52540">
    <property type="entry name" value="P-loop containing nucleoside triphosphate hydrolases"/>
    <property type="match status" value="1"/>
</dbReference>
<evidence type="ECO:0000259" key="3">
    <source>
        <dbReference type="PROSITE" id="PS50045"/>
    </source>
</evidence>
<organism evidence="5 6">
    <name type="scientific">Brevibacillus fluminis</name>
    <dbReference type="NCBI Taxonomy" id="511487"/>
    <lineage>
        <taxon>Bacteria</taxon>
        <taxon>Bacillati</taxon>
        <taxon>Bacillota</taxon>
        <taxon>Bacilli</taxon>
        <taxon>Bacillales</taxon>
        <taxon>Paenibacillaceae</taxon>
        <taxon>Brevibacillus</taxon>
    </lineage>
</organism>
<dbReference type="InterPro" id="IPR058031">
    <property type="entry name" value="AAA_lid_NorR"/>
</dbReference>
<reference evidence="5 6" key="1">
    <citation type="submission" date="2018-10" db="EMBL/GenBank/DDBJ databases">
        <title>Phylogenomics of Brevibacillus.</title>
        <authorList>
            <person name="Dunlap C."/>
        </authorList>
    </citation>
    <scope>NUCLEOTIDE SEQUENCE [LARGE SCALE GENOMIC DNA]</scope>
    <source>
        <strain evidence="5 6">JCM 15716</strain>
    </source>
</reference>
<dbReference type="InterPro" id="IPR035965">
    <property type="entry name" value="PAS-like_dom_sf"/>
</dbReference>
<dbReference type="EMBL" id="RHHQ01000020">
    <property type="protein sequence ID" value="RNB82419.1"/>
    <property type="molecule type" value="Genomic_DNA"/>
</dbReference>
<name>A0A3M8D3Z2_9BACL</name>
<evidence type="ECO:0000256" key="2">
    <source>
        <dbReference type="ARBA" id="ARBA00022840"/>
    </source>
</evidence>
<dbReference type="RefSeq" id="WP_122920497.1">
    <property type="nucleotide sequence ID" value="NZ_RHHQ01000020.1"/>
</dbReference>
<dbReference type="PROSITE" id="PS50045">
    <property type="entry name" value="SIGMA54_INTERACT_4"/>
    <property type="match status" value="1"/>
</dbReference>
<dbReference type="Gene3D" id="3.30.450.20">
    <property type="entry name" value="PAS domain"/>
    <property type="match status" value="1"/>
</dbReference>
<evidence type="ECO:0000259" key="4">
    <source>
        <dbReference type="PROSITE" id="PS50112"/>
    </source>
</evidence>
<sequence length="693" mass="77870">MNSLVLLTGSTITRTVLHRQLEEIIGDYVGITSFSIEEGLPENPLENQFIVLSHKLAETIPSIQQCIGPGCKVISGKRIINYENIDKLLCYPTGTSIMFINDSLETCMETIESLQELGINHLHYIPCYPGNLQFPKVDIAVAPSNFHQIPPYVKEVIRINPRLLDISTIIQILDHFHLTEPGNVVSQRYMRKIIQLSKRLVDAMQKANDSNHHLHQVLNGVNDGILSVNKAGYITVFNEELGHLLNVKPERAIGKKLLHVLDNPELVAFIQNTDKEEDRWFSLGQIEVVVHRFQLDTDQSSVATFKNARKTIELEKRLQLELQKKGYIAKHTMADIVGQSGPLVAIKEKTMKLAKTELPILIEGESGTGKELFASAIHNCSQRSKGPFLAVNFSAISEDLLESELFGYEDGAFTGAKKGGKVGLFEQANGGTIFLDEIGDTSLKLQARLLRVLQEKEIMRIGGSKIIPIDVRIVAATNKDLLTMISLGKFREDLYHRLKVLFLHLPVLRERSDDIPLLIESFMKRSGAEQIRIMPDVIEQLKAMPWYGNVRELKNTIDYMQAVCDGNVIRLSDIPNKNSFQESLRSVQSTPAATEYSAPASLPAPFTFEDEELLSLLDALYAIRESGQIPNRKRLVDLSQTWRKPLTEQQVRYRLNLLEQRGYIQKNRGRIGTTLTPSGVAKILANRAKKPGM</sequence>
<proteinExistence type="predicted"/>
<evidence type="ECO:0000256" key="1">
    <source>
        <dbReference type="ARBA" id="ARBA00022741"/>
    </source>
</evidence>
<dbReference type="PROSITE" id="PS00676">
    <property type="entry name" value="SIGMA54_INTERACT_2"/>
    <property type="match status" value="1"/>
</dbReference>
<dbReference type="Proteomes" id="UP000271031">
    <property type="component" value="Unassembled WGS sequence"/>
</dbReference>
<dbReference type="GO" id="GO:0005524">
    <property type="term" value="F:ATP binding"/>
    <property type="evidence" value="ECO:0007669"/>
    <property type="project" value="UniProtKB-KW"/>
</dbReference>
<dbReference type="InterPro" id="IPR003593">
    <property type="entry name" value="AAA+_ATPase"/>
</dbReference>
<accession>A0A3M8D3Z2</accession>
<evidence type="ECO:0000313" key="6">
    <source>
        <dbReference type="Proteomes" id="UP000271031"/>
    </source>
</evidence>
<dbReference type="InterPro" id="IPR002078">
    <property type="entry name" value="Sigma_54_int"/>
</dbReference>
<dbReference type="PROSITE" id="PS50112">
    <property type="entry name" value="PAS"/>
    <property type="match status" value="1"/>
</dbReference>
<dbReference type="AlphaFoldDB" id="A0A3M8D3Z2"/>
<dbReference type="SUPFAM" id="SSF55785">
    <property type="entry name" value="PYP-like sensor domain (PAS domain)"/>
    <property type="match status" value="1"/>
</dbReference>
<keyword evidence="1" id="KW-0547">Nucleotide-binding</keyword>
<dbReference type="PROSITE" id="PS00675">
    <property type="entry name" value="SIGMA54_INTERACT_1"/>
    <property type="match status" value="1"/>
</dbReference>
<dbReference type="Gene3D" id="1.10.8.60">
    <property type="match status" value="1"/>
</dbReference>
<dbReference type="InterPro" id="IPR000014">
    <property type="entry name" value="PAS"/>
</dbReference>
<dbReference type="GO" id="GO:0006355">
    <property type="term" value="P:regulation of DNA-templated transcription"/>
    <property type="evidence" value="ECO:0007669"/>
    <property type="project" value="InterPro"/>
</dbReference>
<dbReference type="Pfam" id="PF00158">
    <property type="entry name" value="Sigma54_activat"/>
    <property type="match status" value="1"/>
</dbReference>
<dbReference type="PANTHER" id="PTHR32071:SF57">
    <property type="entry name" value="C4-DICARBOXYLATE TRANSPORT TRANSCRIPTIONAL REGULATORY PROTEIN DCTD"/>
    <property type="match status" value="1"/>
</dbReference>
<evidence type="ECO:0000313" key="5">
    <source>
        <dbReference type="EMBL" id="RNB82419.1"/>
    </source>
</evidence>
<dbReference type="PANTHER" id="PTHR32071">
    <property type="entry name" value="TRANSCRIPTIONAL REGULATORY PROTEIN"/>
    <property type="match status" value="1"/>
</dbReference>
<comment type="caution">
    <text evidence="5">The sequence shown here is derived from an EMBL/GenBank/DDBJ whole genome shotgun (WGS) entry which is preliminary data.</text>
</comment>
<keyword evidence="2" id="KW-0067">ATP-binding</keyword>
<keyword evidence="6" id="KW-1185">Reference proteome</keyword>
<dbReference type="SMART" id="SM00382">
    <property type="entry name" value="AAA"/>
    <property type="match status" value="1"/>
</dbReference>
<dbReference type="OrthoDB" id="9803970at2"/>
<protein>
    <submittedName>
        <fullName evidence="5">Fis family transcriptional regulator</fullName>
    </submittedName>
</protein>